<dbReference type="OrthoDB" id="2303045at2759"/>
<dbReference type="Proteomes" id="UP000615446">
    <property type="component" value="Unassembled WGS sequence"/>
</dbReference>
<dbReference type="AlphaFoldDB" id="A0A2Z6R4L9"/>
<organism evidence="1 3">
    <name type="scientific">Rhizophagus clarus</name>
    <dbReference type="NCBI Taxonomy" id="94130"/>
    <lineage>
        <taxon>Eukaryota</taxon>
        <taxon>Fungi</taxon>
        <taxon>Fungi incertae sedis</taxon>
        <taxon>Mucoromycota</taxon>
        <taxon>Glomeromycotina</taxon>
        <taxon>Glomeromycetes</taxon>
        <taxon>Glomerales</taxon>
        <taxon>Glomeraceae</taxon>
        <taxon>Rhizophagus</taxon>
    </lineage>
</organism>
<keyword evidence="3" id="KW-1185">Reference proteome</keyword>
<gene>
    <name evidence="2" type="ORF">RCL2_002190200</name>
    <name evidence="1" type="ORF">RclHR1_29590004</name>
</gene>
<sequence length="102" mass="11860">MGGKYICQYPDDEGVICGGGSTRPEGCHIHWKRCQRPQCKQDGCKRRTKSKHGFCSLHVNKSYSKERYHRKKLDKMFQNGQTSEALREVLDRMKMPNAISWP</sequence>
<evidence type="ECO:0000313" key="3">
    <source>
        <dbReference type="Proteomes" id="UP000247702"/>
    </source>
</evidence>
<accession>A0A2Z6R4L9</accession>
<dbReference type="Proteomes" id="UP000247702">
    <property type="component" value="Unassembled WGS sequence"/>
</dbReference>
<proteinExistence type="predicted"/>
<name>A0A2Z6R4L9_9GLOM</name>
<dbReference type="EMBL" id="BEXD01002178">
    <property type="protein sequence ID" value="GBB97287.1"/>
    <property type="molecule type" value="Genomic_DNA"/>
</dbReference>
<comment type="caution">
    <text evidence="1">The sequence shown here is derived from an EMBL/GenBank/DDBJ whole genome shotgun (WGS) entry which is preliminary data.</text>
</comment>
<protein>
    <submittedName>
        <fullName evidence="1">Uncharacterized protein</fullName>
    </submittedName>
</protein>
<dbReference type="EMBL" id="BLAL01000241">
    <property type="protein sequence ID" value="GES95223.1"/>
    <property type="molecule type" value="Genomic_DNA"/>
</dbReference>
<reference evidence="1 3" key="1">
    <citation type="submission" date="2017-11" db="EMBL/GenBank/DDBJ databases">
        <title>The genome of Rhizophagus clarus HR1 reveals common genetic basis of auxotrophy among arbuscular mycorrhizal fungi.</title>
        <authorList>
            <person name="Kobayashi Y."/>
        </authorList>
    </citation>
    <scope>NUCLEOTIDE SEQUENCE [LARGE SCALE GENOMIC DNA]</scope>
    <source>
        <strain evidence="1 3">HR1</strain>
    </source>
</reference>
<evidence type="ECO:0000313" key="1">
    <source>
        <dbReference type="EMBL" id="GBB97287.1"/>
    </source>
</evidence>
<reference evidence="2" key="2">
    <citation type="submission" date="2019-10" db="EMBL/GenBank/DDBJ databases">
        <title>Conservation and host-specific expression of non-tandemly repeated heterogenous ribosome RNA gene in arbuscular mycorrhizal fungi.</title>
        <authorList>
            <person name="Maeda T."/>
            <person name="Kobayashi Y."/>
            <person name="Nakagawa T."/>
            <person name="Ezawa T."/>
            <person name="Yamaguchi K."/>
            <person name="Bino T."/>
            <person name="Nishimoto Y."/>
            <person name="Shigenobu S."/>
            <person name="Kawaguchi M."/>
        </authorList>
    </citation>
    <scope>NUCLEOTIDE SEQUENCE</scope>
    <source>
        <strain evidence="2">HR1</strain>
    </source>
</reference>
<evidence type="ECO:0000313" key="2">
    <source>
        <dbReference type="EMBL" id="GES95223.1"/>
    </source>
</evidence>